<feature type="domain" description="C2H2-type" evidence="2">
    <location>
        <begin position="65"/>
        <end position="93"/>
    </location>
</feature>
<dbReference type="PROSITE" id="PS50157">
    <property type="entry name" value="ZINC_FINGER_C2H2_2"/>
    <property type="match status" value="2"/>
</dbReference>
<dbReference type="Pfam" id="PF00096">
    <property type="entry name" value="zf-C2H2"/>
    <property type="match status" value="1"/>
</dbReference>
<evidence type="ECO:0000313" key="4">
    <source>
        <dbReference type="Proteomes" id="UP000614350"/>
    </source>
</evidence>
<evidence type="ECO:0000256" key="1">
    <source>
        <dbReference type="PROSITE-ProRule" id="PRU00042"/>
    </source>
</evidence>
<dbReference type="InterPro" id="IPR013087">
    <property type="entry name" value="Znf_C2H2_type"/>
</dbReference>
<dbReference type="PROSITE" id="PS00028">
    <property type="entry name" value="ZINC_FINGER_C2H2_1"/>
    <property type="match status" value="1"/>
</dbReference>
<organism evidence="3 4">
    <name type="scientific">Vespula vulgaris</name>
    <name type="common">Yellow jacket</name>
    <name type="synonym">Wasp</name>
    <dbReference type="NCBI Taxonomy" id="7454"/>
    <lineage>
        <taxon>Eukaryota</taxon>
        <taxon>Metazoa</taxon>
        <taxon>Ecdysozoa</taxon>
        <taxon>Arthropoda</taxon>
        <taxon>Hexapoda</taxon>
        <taxon>Insecta</taxon>
        <taxon>Pterygota</taxon>
        <taxon>Neoptera</taxon>
        <taxon>Endopterygota</taxon>
        <taxon>Hymenoptera</taxon>
        <taxon>Apocrita</taxon>
        <taxon>Aculeata</taxon>
        <taxon>Vespoidea</taxon>
        <taxon>Vespidae</taxon>
        <taxon>Vespinae</taxon>
        <taxon>Vespula</taxon>
    </lineage>
</organism>
<dbReference type="Proteomes" id="UP000614350">
    <property type="component" value="Unassembled WGS sequence"/>
</dbReference>
<evidence type="ECO:0000259" key="2">
    <source>
        <dbReference type="PROSITE" id="PS50157"/>
    </source>
</evidence>
<sequence>MGEGIRTPYYSRKQWTGSMDRSSGCVSLNQNDGNRHPCPKCYRSYKHRSHMIRHYRYECGTPQRFECPYCKHHLRQRTHVWTHIRTLHPNQELYCIDIGTNARLTRQEHKNEERENCVLFVLDSFVKARRNNLFDSERKSSKEI</sequence>
<keyword evidence="1" id="KW-0862">Zinc</keyword>
<accession>A0A834MW65</accession>
<keyword evidence="1" id="KW-0479">Metal-binding</keyword>
<dbReference type="Gene3D" id="3.30.160.60">
    <property type="entry name" value="Classic Zinc Finger"/>
    <property type="match status" value="1"/>
</dbReference>
<keyword evidence="4" id="KW-1185">Reference proteome</keyword>
<name>A0A834MW65_VESVU</name>
<gene>
    <name evidence="3" type="ORF">HZH66_011157</name>
</gene>
<comment type="caution">
    <text evidence="3">The sequence shown here is derived from an EMBL/GenBank/DDBJ whole genome shotgun (WGS) entry which is preliminary data.</text>
</comment>
<protein>
    <recommendedName>
        <fullName evidence="2">C2H2-type domain-containing protein</fullName>
    </recommendedName>
</protein>
<dbReference type="GO" id="GO:0008270">
    <property type="term" value="F:zinc ion binding"/>
    <property type="evidence" value="ECO:0007669"/>
    <property type="project" value="UniProtKB-KW"/>
</dbReference>
<dbReference type="EMBL" id="JACSEA010000013">
    <property type="protein sequence ID" value="KAF7386705.1"/>
    <property type="molecule type" value="Genomic_DNA"/>
</dbReference>
<keyword evidence="1" id="KW-0863">Zinc-finger</keyword>
<dbReference type="AlphaFoldDB" id="A0A834MW65"/>
<reference evidence="3" key="1">
    <citation type="journal article" date="2020" name="G3 (Bethesda)">
        <title>High-Quality Assemblies for Three Invasive Social Wasps from the &lt;i&gt;Vespula&lt;/i&gt; Genus.</title>
        <authorList>
            <person name="Harrop T.W.R."/>
            <person name="Guhlin J."/>
            <person name="McLaughlin G.M."/>
            <person name="Permina E."/>
            <person name="Stockwell P."/>
            <person name="Gilligan J."/>
            <person name="Le Lec M.F."/>
            <person name="Gruber M.A.M."/>
            <person name="Quinn O."/>
            <person name="Lovegrove M."/>
            <person name="Duncan E.J."/>
            <person name="Remnant E.J."/>
            <person name="Van Eeckhoven J."/>
            <person name="Graham B."/>
            <person name="Knapp R.A."/>
            <person name="Langford K.W."/>
            <person name="Kronenberg Z."/>
            <person name="Press M.O."/>
            <person name="Eacker S.M."/>
            <person name="Wilson-Rankin E.E."/>
            <person name="Purcell J."/>
            <person name="Lester P.J."/>
            <person name="Dearden P.K."/>
        </authorList>
    </citation>
    <scope>NUCLEOTIDE SEQUENCE</scope>
    <source>
        <strain evidence="3">Marl-1</strain>
    </source>
</reference>
<feature type="domain" description="C2H2-type" evidence="2">
    <location>
        <begin position="36"/>
        <end position="63"/>
    </location>
</feature>
<proteinExistence type="predicted"/>
<evidence type="ECO:0000313" key="3">
    <source>
        <dbReference type="EMBL" id="KAF7386705.1"/>
    </source>
</evidence>